<dbReference type="EMBL" id="JACFXU010000014">
    <property type="protein sequence ID" value="MBA6413350.1"/>
    <property type="molecule type" value="Genomic_DNA"/>
</dbReference>
<dbReference type="InterPro" id="IPR010982">
    <property type="entry name" value="Lambda_DNA-bd_dom_sf"/>
</dbReference>
<keyword evidence="3" id="KW-1185">Reference proteome</keyword>
<reference evidence="2 3" key="1">
    <citation type="submission" date="2020-07" db="EMBL/GenBank/DDBJ databases">
        <title>Halieaceae bacterium, F7430, whole genome shotgun sequencing project.</title>
        <authorList>
            <person name="Jiang S."/>
            <person name="Liu Z.W."/>
            <person name="Du Z.J."/>
        </authorList>
    </citation>
    <scope>NUCLEOTIDE SEQUENCE [LARGE SCALE GENOMIC DNA]</scope>
    <source>
        <strain evidence="2 3">F7430</strain>
    </source>
</reference>
<dbReference type="AlphaFoldDB" id="A0A7W2TWQ5"/>
<evidence type="ECO:0000256" key="1">
    <source>
        <dbReference type="ARBA" id="ARBA00023125"/>
    </source>
</evidence>
<dbReference type="Proteomes" id="UP000539350">
    <property type="component" value="Unassembled WGS sequence"/>
</dbReference>
<dbReference type="NCBIfam" id="TIGR02607">
    <property type="entry name" value="antidote_HigA"/>
    <property type="match status" value="1"/>
</dbReference>
<dbReference type="SUPFAM" id="SSF47413">
    <property type="entry name" value="lambda repressor-like DNA-binding domains"/>
    <property type="match status" value="1"/>
</dbReference>
<keyword evidence="1" id="KW-0238">DNA-binding</keyword>
<evidence type="ECO:0000313" key="2">
    <source>
        <dbReference type="EMBL" id="MBA6413350.1"/>
    </source>
</evidence>
<gene>
    <name evidence="2" type="ORF">H2508_09535</name>
</gene>
<organism evidence="2 3">
    <name type="scientific">Sediminihaliea albiluteola</name>
    <dbReference type="NCBI Taxonomy" id="2758564"/>
    <lineage>
        <taxon>Bacteria</taxon>
        <taxon>Pseudomonadati</taxon>
        <taxon>Pseudomonadota</taxon>
        <taxon>Gammaproteobacteria</taxon>
        <taxon>Cellvibrionales</taxon>
        <taxon>Halieaceae</taxon>
        <taxon>Sediminihaliea</taxon>
    </lineage>
</organism>
<name>A0A7W2TWQ5_9GAMM</name>
<dbReference type="GO" id="GO:0003677">
    <property type="term" value="F:DNA binding"/>
    <property type="evidence" value="ECO:0007669"/>
    <property type="project" value="UniProtKB-KW"/>
</dbReference>
<accession>A0A7W2TWQ5</accession>
<dbReference type="Gene3D" id="1.10.260.40">
    <property type="entry name" value="lambda repressor-like DNA-binding domains"/>
    <property type="match status" value="1"/>
</dbReference>
<comment type="caution">
    <text evidence="2">The sequence shown here is derived from an EMBL/GenBank/DDBJ whole genome shotgun (WGS) entry which is preliminary data.</text>
</comment>
<evidence type="ECO:0000313" key="3">
    <source>
        <dbReference type="Proteomes" id="UP000539350"/>
    </source>
</evidence>
<protein>
    <submittedName>
        <fullName evidence="2">HigA family addiction module antidote protein</fullName>
    </submittedName>
</protein>
<dbReference type="PANTHER" id="PTHR36924">
    <property type="entry name" value="ANTITOXIN HIGA-1"/>
    <property type="match status" value="1"/>
</dbReference>
<dbReference type="RefSeq" id="WP_182172395.1">
    <property type="nucleotide sequence ID" value="NZ_JACFXU010000014.1"/>
</dbReference>
<dbReference type="InterPro" id="IPR013430">
    <property type="entry name" value="Toxin_antidote_HigA"/>
</dbReference>
<dbReference type="PANTHER" id="PTHR36924:SF1">
    <property type="entry name" value="ANTITOXIN HIGA-1"/>
    <property type="match status" value="1"/>
</dbReference>
<sequence length="127" mass="14150">MSKKPIHPGELIEPLILIPCGCSQSQLARQLGFKQPQPVNELIRGRRSITAKMALLFERLTQSRYPAEFWLLAQLRWDLSMARDHLPPARASLVQPVELPATTDRQSADTAALLHLATELSQTLASS</sequence>
<proteinExistence type="predicted"/>